<dbReference type="PANTHER" id="PTHR46564">
    <property type="entry name" value="TRANSPOSASE"/>
    <property type="match status" value="1"/>
</dbReference>
<dbReference type="EMBL" id="JNBS01004032">
    <property type="protein sequence ID" value="OQR84332.1"/>
    <property type="molecule type" value="Genomic_DNA"/>
</dbReference>
<dbReference type="STRING" id="74557.A0A1V9YF63"/>
<dbReference type="Proteomes" id="UP000243217">
    <property type="component" value="Unassembled WGS sequence"/>
</dbReference>
<reference evidence="2 3" key="1">
    <citation type="journal article" date="2014" name="Genome Biol. Evol.">
        <title>The secreted proteins of Achlya hypogyna and Thraustotheca clavata identify the ancestral oomycete secretome and reveal gene acquisitions by horizontal gene transfer.</title>
        <authorList>
            <person name="Misner I."/>
            <person name="Blouin N."/>
            <person name="Leonard G."/>
            <person name="Richards T.A."/>
            <person name="Lane C.E."/>
        </authorList>
    </citation>
    <scope>NUCLEOTIDE SEQUENCE [LARGE SCALE GENOMIC DNA]</scope>
    <source>
        <strain evidence="2 3">ATCC 34112</strain>
    </source>
</reference>
<name>A0A1V9YF63_9STRA</name>
<evidence type="ECO:0000313" key="2">
    <source>
        <dbReference type="EMBL" id="OQR84332.1"/>
    </source>
</evidence>
<dbReference type="OrthoDB" id="76061at2759"/>
<evidence type="ECO:0000259" key="1">
    <source>
        <dbReference type="Pfam" id="PF13358"/>
    </source>
</evidence>
<accession>A0A1V9YF63</accession>
<dbReference type="InterPro" id="IPR009057">
    <property type="entry name" value="Homeodomain-like_sf"/>
</dbReference>
<dbReference type="AlphaFoldDB" id="A0A1V9YF63"/>
<dbReference type="PANTHER" id="PTHR46564:SF1">
    <property type="entry name" value="TRANSPOSASE"/>
    <property type="match status" value="1"/>
</dbReference>
<organism evidence="2 3">
    <name type="scientific">Thraustotheca clavata</name>
    <dbReference type="NCBI Taxonomy" id="74557"/>
    <lineage>
        <taxon>Eukaryota</taxon>
        <taxon>Sar</taxon>
        <taxon>Stramenopiles</taxon>
        <taxon>Oomycota</taxon>
        <taxon>Saprolegniomycetes</taxon>
        <taxon>Saprolegniales</taxon>
        <taxon>Achlyaceae</taxon>
        <taxon>Thraustotheca</taxon>
    </lineage>
</organism>
<protein>
    <recommendedName>
        <fullName evidence="1">Tc1-like transposase DDE domain-containing protein</fullName>
    </recommendedName>
</protein>
<feature type="domain" description="Tc1-like transposase DDE" evidence="1">
    <location>
        <begin position="154"/>
        <end position="281"/>
    </location>
</feature>
<dbReference type="Gene3D" id="3.30.420.10">
    <property type="entry name" value="Ribonuclease H-like superfamily/Ribonuclease H"/>
    <property type="match status" value="1"/>
</dbReference>
<dbReference type="InterPro" id="IPR038717">
    <property type="entry name" value="Tc1-like_DDE_dom"/>
</dbReference>
<keyword evidence="3" id="KW-1185">Reference proteome</keyword>
<dbReference type="Pfam" id="PF13358">
    <property type="entry name" value="DDE_3"/>
    <property type="match status" value="1"/>
</dbReference>
<comment type="caution">
    <text evidence="2">The sequence shown here is derived from an EMBL/GenBank/DDBJ whole genome shotgun (WGS) entry which is preliminary data.</text>
</comment>
<proteinExistence type="predicted"/>
<dbReference type="InterPro" id="IPR036397">
    <property type="entry name" value="RNaseH_sf"/>
</dbReference>
<evidence type="ECO:0000313" key="3">
    <source>
        <dbReference type="Proteomes" id="UP000243217"/>
    </source>
</evidence>
<dbReference type="GO" id="GO:0003676">
    <property type="term" value="F:nucleic acid binding"/>
    <property type="evidence" value="ECO:0007669"/>
    <property type="project" value="InterPro"/>
</dbReference>
<sequence>MKYQSIDRYAAKLRVLDAARKSEVWRVIANILNVNLRTATYWISHAQKTNDWTPRRSKWGGYSYQKVTRNHVHCLLDALSYQPDLTLEEMASIIATNFGVIVSCQTINRHLEGELYTLKKLHYELEKMNNAANKIARRDYLIKLWQLQLQGKQILYVDETNDNTYCSRNYGRSKCGTRAVAQLIACISEHGPVYPKHLFGSNNKSSLQDFMDELYLHLSQFCDLNNVVIVLDNAPVHRGIEIVLEYCNYGSPTLLRLGPYSPMLNPIENVFSTFKTQEKSIMRARRRELLTVPEHSTIKAHRNSILIEAANDSYSVITEALCQACYANTLKFHDAVMNLDDVQVGT</sequence>
<gene>
    <name evidence="2" type="ORF">THRCLA_23085</name>
</gene>
<dbReference type="SUPFAM" id="SSF46689">
    <property type="entry name" value="Homeodomain-like"/>
    <property type="match status" value="1"/>
</dbReference>